<dbReference type="RefSeq" id="WP_344794346.1">
    <property type="nucleotide sequence ID" value="NZ_BAABBN010000002.1"/>
</dbReference>
<accession>A0ABP7M1L7</accession>
<evidence type="ECO:0000313" key="2">
    <source>
        <dbReference type="EMBL" id="GAA3910136.1"/>
    </source>
</evidence>
<organism evidence="2 3">
    <name type="scientific">Litoribacillus peritrichatus</name>
    <dbReference type="NCBI Taxonomy" id="718191"/>
    <lineage>
        <taxon>Bacteria</taxon>
        <taxon>Pseudomonadati</taxon>
        <taxon>Pseudomonadota</taxon>
        <taxon>Gammaproteobacteria</taxon>
        <taxon>Oceanospirillales</taxon>
        <taxon>Oceanospirillaceae</taxon>
        <taxon>Litoribacillus</taxon>
    </lineage>
</organism>
<dbReference type="Proteomes" id="UP001501565">
    <property type="component" value="Unassembled WGS sequence"/>
</dbReference>
<sequence>MNKRISILLRWSMIGCIVFGLSACALAGRVLENPYEFPDVDDYPLAAPKTQPVCIIQPCANYH</sequence>
<dbReference type="EMBL" id="BAABBN010000002">
    <property type="protein sequence ID" value="GAA3910136.1"/>
    <property type="molecule type" value="Genomic_DNA"/>
</dbReference>
<evidence type="ECO:0000313" key="3">
    <source>
        <dbReference type="Proteomes" id="UP001501565"/>
    </source>
</evidence>
<keyword evidence="1" id="KW-0812">Transmembrane</keyword>
<comment type="caution">
    <text evidence="2">The sequence shown here is derived from an EMBL/GenBank/DDBJ whole genome shotgun (WGS) entry which is preliminary data.</text>
</comment>
<name>A0ABP7M1L7_9GAMM</name>
<gene>
    <name evidence="2" type="ORF">GCM10022277_01010</name>
</gene>
<keyword evidence="3" id="KW-1185">Reference proteome</keyword>
<reference evidence="3" key="1">
    <citation type="journal article" date="2019" name="Int. J. Syst. Evol. Microbiol.">
        <title>The Global Catalogue of Microorganisms (GCM) 10K type strain sequencing project: providing services to taxonomists for standard genome sequencing and annotation.</title>
        <authorList>
            <consortium name="The Broad Institute Genomics Platform"/>
            <consortium name="The Broad Institute Genome Sequencing Center for Infectious Disease"/>
            <person name="Wu L."/>
            <person name="Ma J."/>
        </authorList>
    </citation>
    <scope>NUCLEOTIDE SEQUENCE [LARGE SCALE GENOMIC DNA]</scope>
    <source>
        <strain evidence="3">JCM 17551</strain>
    </source>
</reference>
<dbReference type="PROSITE" id="PS51257">
    <property type="entry name" value="PROKAR_LIPOPROTEIN"/>
    <property type="match status" value="1"/>
</dbReference>
<evidence type="ECO:0000256" key="1">
    <source>
        <dbReference type="SAM" id="Phobius"/>
    </source>
</evidence>
<keyword evidence="1" id="KW-1133">Transmembrane helix</keyword>
<proteinExistence type="predicted"/>
<feature type="transmembrane region" description="Helical" evidence="1">
    <location>
        <begin position="7"/>
        <end position="28"/>
    </location>
</feature>
<evidence type="ECO:0008006" key="4">
    <source>
        <dbReference type="Google" id="ProtNLM"/>
    </source>
</evidence>
<protein>
    <recommendedName>
        <fullName evidence="4">Lipoprotein</fullName>
    </recommendedName>
</protein>
<keyword evidence="1" id="KW-0472">Membrane</keyword>